<dbReference type="OrthoDB" id="9806572at2"/>
<evidence type="ECO:0008006" key="4">
    <source>
        <dbReference type="Google" id="ProtNLM"/>
    </source>
</evidence>
<keyword evidence="3" id="KW-1185">Reference proteome</keyword>
<evidence type="ECO:0000256" key="1">
    <source>
        <dbReference type="SAM" id="SignalP"/>
    </source>
</evidence>
<protein>
    <recommendedName>
        <fullName evidence="4">Invasion associated locus B family protein</fullName>
    </recommendedName>
</protein>
<dbReference type="Proteomes" id="UP000233293">
    <property type="component" value="Unassembled WGS sequence"/>
</dbReference>
<evidence type="ECO:0000313" key="2">
    <source>
        <dbReference type="EMBL" id="PKU25295.1"/>
    </source>
</evidence>
<accession>A0A2N3PY51</accession>
<sequence length="169" mass="17831">MFAKLSHVSVLVFFAAIAATPVLADSAKPLGKSGDWESFTYSDKAGKVCYTASLPKRSLNAPKGRGETYLSITHRPNDKSFDVVSVTSGYAFKKDAPAEIDIGGAKFDLYTTGDGAWARNDKAVVQAMLKGKTLVVHGTPAKGEAIADTYSLDGFVKAYADIGKACGAK</sequence>
<name>A0A2N3PY51_9PROT</name>
<keyword evidence="1" id="KW-0732">Signal</keyword>
<feature type="signal peptide" evidence="1">
    <location>
        <begin position="1"/>
        <end position="24"/>
    </location>
</feature>
<dbReference type="AlphaFoldDB" id="A0A2N3PY51"/>
<feature type="chain" id="PRO_5014872002" description="Invasion associated locus B family protein" evidence="1">
    <location>
        <begin position="25"/>
        <end position="169"/>
    </location>
</feature>
<organism evidence="2 3">
    <name type="scientific">Telmatospirillum siberiense</name>
    <dbReference type="NCBI Taxonomy" id="382514"/>
    <lineage>
        <taxon>Bacteria</taxon>
        <taxon>Pseudomonadati</taxon>
        <taxon>Pseudomonadota</taxon>
        <taxon>Alphaproteobacteria</taxon>
        <taxon>Rhodospirillales</taxon>
        <taxon>Rhodospirillaceae</taxon>
        <taxon>Telmatospirillum</taxon>
    </lineage>
</organism>
<evidence type="ECO:0000313" key="3">
    <source>
        <dbReference type="Proteomes" id="UP000233293"/>
    </source>
</evidence>
<reference evidence="3" key="1">
    <citation type="submission" date="2017-12" db="EMBL/GenBank/DDBJ databases">
        <title>Draft genome sequence of Telmatospirillum siberiense 26-4b1T, an acidotolerant peatland alphaproteobacterium potentially involved in sulfur cycling.</title>
        <authorList>
            <person name="Hausmann B."/>
            <person name="Pjevac P."/>
            <person name="Schreck K."/>
            <person name="Herbold C.W."/>
            <person name="Daims H."/>
            <person name="Wagner M."/>
            <person name="Pester M."/>
            <person name="Loy A."/>
        </authorList>
    </citation>
    <scope>NUCLEOTIDE SEQUENCE [LARGE SCALE GENOMIC DNA]</scope>
    <source>
        <strain evidence="3">26-4b1</strain>
    </source>
</reference>
<dbReference type="InterPro" id="IPR010642">
    <property type="entry name" value="Invasion_prot_B"/>
</dbReference>
<dbReference type="RefSeq" id="WP_101249819.1">
    <property type="nucleotide sequence ID" value="NZ_PIUM01000005.1"/>
</dbReference>
<proteinExistence type="predicted"/>
<gene>
    <name evidence="2" type="ORF">CWS72_06765</name>
</gene>
<dbReference type="Pfam" id="PF06776">
    <property type="entry name" value="IalB"/>
    <property type="match status" value="1"/>
</dbReference>
<dbReference type="InterPro" id="IPR038696">
    <property type="entry name" value="IalB_sf"/>
</dbReference>
<dbReference type="Gene3D" id="2.60.40.1880">
    <property type="entry name" value="Invasion associated locus B (IalB) protein"/>
    <property type="match status" value="1"/>
</dbReference>
<comment type="caution">
    <text evidence="2">The sequence shown here is derived from an EMBL/GenBank/DDBJ whole genome shotgun (WGS) entry which is preliminary data.</text>
</comment>
<dbReference type="EMBL" id="PIUM01000005">
    <property type="protein sequence ID" value="PKU25295.1"/>
    <property type="molecule type" value="Genomic_DNA"/>
</dbReference>